<keyword evidence="5" id="KW-0406">Ion transport</keyword>
<evidence type="ECO:0000256" key="6">
    <source>
        <dbReference type="ARBA" id="ARBA00023136"/>
    </source>
</evidence>
<evidence type="ECO:0000256" key="1">
    <source>
        <dbReference type="ARBA" id="ARBA00004141"/>
    </source>
</evidence>
<feature type="transmembrane region" description="Helical" evidence="12">
    <location>
        <begin position="358"/>
        <end position="380"/>
    </location>
</feature>
<keyword evidence="6 12" id="KW-0472">Membrane</keyword>
<gene>
    <name evidence="16" type="ORF">IHE44_0007949</name>
    <name evidence="15" type="ORF">IHE44_014856</name>
</gene>
<keyword evidence="8" id="KW-0325">Glycoprotein</keyword>
<reference evidence="16 17" key="2">
    <citation type="journal article" date="2021" name="J. Hered.">
        <title>Feather Gene Expression Elucidates the Developmental Basis of Plumage Iridescence in African Starlings.</title>
        <authorList>
            <person name="Rubenstein D.R."/>
            <person name="Corvelo A."/>
            <person name="MacManes M.D."/>
            <person name="Maia R."/>
            <person name="Narzisi G."/>
            <person name="Rousaki A."/>
            <person name="Vandenabeele P."/>
            <person name="Shawkey M.D."/>
            <person name="Solomon J."/>
        </authorList>
    </citation>
    <scope>NUCLEOTIDE SEQUENCE [LARGE SCALE GENOMIC DNA]</scope>
    <source>
        <strain evidence="16">SS15</strain>
    </source>
</reference>
<evidence type="ECO:0000256" key="12">
    <source>
        <dbReference type="SAM" id="Phobius"/>
    </source>
</evidence>
<evidence type="ECO:0000256" key="8">
    <source>
        <dbReference type="ARBA" id="ARBA00023180"/>
    </source>
</evidence>
<dbReference type="InterPro" id="IPR019594">
    <property type="entry name" value="Glu/Gly-bd"/>
</dbReference>
<keyword evidence="10" id="KW-0407">Ion channel</keyword>
<proteinExistence type="predicted"/>
<dbReference type="FunFam" id="3.40.190.10:FF:000364">
    <property type="entry name" value="Si:dkey-183j2.10"/>
    <property type="match status" value="1"/>
</dbReference>
<evidence type="ECO:0000259" key="14">
    <source>
        <dbReference type="SMART" id="SM00918"/>
    </source>
</evidence>
<dbReference type="EMBL" id="JADDUC010000093">
    <property type="protein sequence ID" value="KAG0119164.1"/>
    <property type="molecule type" value="Genomic_DNA"/>
</dbReference>
<evidence type="ECO:0000256" key="5">
    <source>
        <dbReference type="ARBA" id="ARBA00023065"/>
    </source>
</evidence>
<dbReference type="SUPFAM" id="SSF53850">
    <property type="entry name" value="Periplasmic binding protein-like II"/>
    <property type="match status" value="1"/>
</dbReference>
<keyword evidence="3 12" id="KW-0812">Transmembrane</keyword>
<evidence type="ECO:0000256" key="4">
    <source>
        <dbReference type="ARBA" id="ARBA00022989"/>
    </source>
</evidence>
<dbReference type="PANTHER" id="PTHR18966">
    <property type="entry name" value="IONOTROPIC GLUTAMATE RECEPTOR"/>
    <property type="match status" value="1"/>
</dbReference>
<keyword evidence="7" id="KW-0675">Receptor</keyword>
<dbReference type="Pfam" id="PF00060">
    <property type="entry name" value="Lig_chan"/>
    <property type="match status" value="1"/>
</dbReference>
<evidence type="ECO:0000256" key="3">
    <source>
        <dbReference type="ARBA" id="ARBA00022692"/>
    </source>
</evidence>
<dbReference type="Gene3D" id="3.40.190.10">
    <property type="entry name" value="Periplasmic binding protein-like II"/>
    <property type="match status" value="2"/>
</dbReference>
<comment type="subcellular location">
    <subcellularLocation>
        <location evidence="1">Membrane</location>
        <topology evidence="1">Multi-pass membrane protein</topology>
    </subcellularLocation>
</comment>
<feature type="domain" description="Ionotropic glutamate receptor C-terminal" evidence="13">
    <location>
        <begin position="194"/>
        <end position="528"/>
    </location>
</feature>
<evidence type="ECO:0000313" key="16">
    <source>
        <dbReference type="EMBL" id="KAI1231496.1"/>
    </source>
</evidence>
<feature type="transmembrane region" description="Helical" evidence="12">
    <location>
        <begin position="318"/>
        <end position="338"/>
    </location>
</feature>
<feature type="transmembrane region" description="Helical" evidence="12">
    <location>
        <begin position="545"/>
        <end position="566"/>
    </location>
</feature>
<evidence type="ECO:0000313" key="15">
    <source>
        <dbReference type="EMBL" id="KAG0119164.1"/>
    </source>
</evidence>
<evidence type="ECO:0000256" key="2">
    <source>
        <dbReference type="ARBA" id="ARBA00022448"/>
    </source>
</evidence>
<dbReference type="GO" id="GO:0016020">
    <property type="term" value="C:membrane"/>
    <property type="evidence" value="ECO:0007669"/>
    <property type="project" value="UniProtKB-SubCell"/>
</dbReference>
<dbReference type="SMART" id="SM00079">
    <property type="entry name" value="PBPe"/>
    <property type="match status" value="1"/>
</dbReference>
<feature type="compositionally biased region" description="Basic and acidic residues" evidence="11">
    <location>
        <begin position="132"/>
        <end position="142"/>
    </location>
</feature>
<evidence type="ECO:0000259" key="13">
    <source>
        <dbReference type="SMART" id="SM00079"/>
    </source>
</evidence>
<dbReference type="GO" id="GO:0015276">
    <property type="term" value="F:ligand-gated monoatomic ion channel activity"/>
    <property type="evidence" value="ECO:0007669"/>
    <property type="project" value="InterPro"/>
</dbReference>
<feature type="region of interest" description="Disordered" evidence="11">
    <location>
        <begin position="123"/>
        <end position="149"/>
    </location>
</feature>
<name>A0A835TWQ6_9PASS</name>
<dbReference type="AlphaFoldDB" id="A0A835TWQ6"/>
<evidence type="ECO:0000313" key="17">
    <source>
        <dbReference type="Proteomes" id="UP000618051"/>
    </source>
</evidence>
<sequence>MARGVASTDAAEIFSGPPEHVQGLAETDILWCETQHRGWGRALAARMKTLLELVAKQTEGADPSWSSCTTSSCWTELSFGVLASFPKAPGVPRLAGTFGGHSSSSSSSCPGYLSQDGIPTAPVPGIPSILHRPRDGQTDRPTEGVSQEGSFRAAGISAPMDKGLHFTICVVTTVLLLRDSSQADSRGAGEGLPTLTVTTILEDPYVMVRGAELEGYCMELLAALAGMLRFQYRVKVVGDGQYGAVAAGGNWTGMIGEILRREADIAVAPLTVTSAREEVVSFTTPFLQTGIGILLRKDTTSQDMSFFHFLSPFSKETWTALLFAYLLTCFCLFLVARYKCISFTDCVQASATPRPQALSVRVIAVVWWLFTLALLAAYIANFTALLSSGSEQLPIQTFEDLVKQRNLEFGTLEGSSTFYYFKNSKNPIHQMIYEYMEKRREHVLVKTYQEAVQRVMDSNYAFIGESISQDLAAARHCNLIRAPEVIGARGFGIATAQASPWTKPLSIAVLKLREAGDLDYLRNKWWESSCLRQSRDRWGPLEPPALGGLFLTLGIGLTLGVLAALAELSSSSRRAAAHAKKSCCSVFTEEICTRLRIKGAARQSQETSGKANA</sequence>
<evidence type="ECO:0008006" key="18">
    <source>
        <dbReference type="Google" id="ProtNLM"/>
    </source>
</evidence>
<dbReference type="Proteomes" id="UP000618051">
    <property type="component" value="Unassembled WGS sequence"/>
</dbReference>
<protein>
    <recommendedName>
        <fullName evidence="18">Glutamate receptor</fullName>
    </recommendedName>
</protein>
<dbReference type="Pfam" id="PF10613">
    <property type="entry name" value="Lig_chan-Glu_bd"/>
    <property type="match status" value="1"/>
</dbReference>
<reference evidence="16" key="3">
    <citation type="submission" date="2022-01" db="EMBL/GenBank/DDBJ databases">
        <authorList>
            <person name="Rubenstein D.R."/>
        </authorList>
    </citation>
    <scope>NUCLEOTIDE SEQUENCE</scope>
    <source>
        <strain evidence="16">SS15</strain>
        <tissue evidence="16">Liver</tissue>
    </source>
</reference>
<dbReference type="InterPro" id="IPR015683">
    <property type="entry name" value="Ionotropic_Glu_rcpt"/>
</dbReference>
<evidence type="ECO:0000256" key="11">
    <source>
        <dbReference type="SAM" id="MobiDB-lite"/>
    </source>
</evidence>
<comment type="caution">
    <text evidence="15">The sequence shown here is derived from an EMBL/GenBank/DDBJ whole genome shotgun (WGS) entry which is preliminary data.</text>
</comment>
<reference evidence="15" key="1">
    <citation type="submission" date="2020-10" db="EMBL/GenBank/DDBJ databases">
        <title>Feather gene expression reveals the developmental basis of iridescence in African starlings.</title>
        <authorList>
            <person name="Rubenstein D.R."/>
        </authorList>
    </citation>
    <scope>NUCLEOTIDE SEQUENCE</scope>
    <source>
        <strain evidence="15">SS15</strain>
        <tissue evidence="15">Liver</tissue>
    </source>
</reference>
<evidence type="ECO:0000256" key="9">
    <source>
        <dbReference type="ARBA" id="ARBA00023286"/>
    </source>
</evidence>
<evidence type="ECO:0000256" key="7">
    <source>
        <dbReference type="ARBA" id="ARBA00023170"/>
    </source>
</evidence>
<organism evidence="15">
    <name type="scientific">Lamprotornis superbus</name>
    <dbReference type="NCBI Taxonomy" id="245042"/>
    <lineage>
        <taxon>Eukaryota</taxon>
        <taxon>Metazoa</taxon>
        <taxon>Chordata</taxon>
        <taxon>Craniata</taxon>
        <taxon>Vertebrata</taxon>
        <taxon>Euteleostomi</taxon>
        <taxon>Archelosauria</taxon>
        <taxon>Archosauria</taxon>
        <taxon>Dinosauria</taxon>
        <taxon>Saurischia</taxon>
        <taxon>Theropoda</taxon>
        <taxon>Coelurosauria</taxon>
        <taxon>Aves</taxon>
        <taxon>Neognathae</taxon>
        <taxon>Neoaves</taxon>
        <taxon>Telluraves</taxon>
        <taxon>Australaves</taxon>
        <taxon>Passeriformes</taxon>
        <taxon>Sturnidae</taxon>
        <taxon>Lamprotornis</taxon>
    </lineage>
</organism>
<keyword evidence="2" id="KW-0813">Transport</keyword>
<keyword evidence="9" id="KW-1071">Ligand-gated ion channel</keyword>
<accession>A0A835TWQ6</accession>
<keyword evidence="4 12" id="KW-1133">Transmembrane helix</keyword>
<dbReference type="EMBL" id="JADDUC020000026">
    <property type="protein sequence ID" value="KAI1231496.1"/>
    <property type="molecule type" value="Genomic_DNA"/>
</dbReference>
<evidence type="ECO:0000256" key="10">
    <source>
        <dbReference type="ARBA" id="ARBA00023303"/>
    </source>
</evidence>
<dbReference type="SMART" id="SM00918">
    <property type="entry name" value="Lig_chan-Glu_bd"/>
    <property type="match status" value="1"/>
</dbReference>
<feature type="domain" description="Ionotropic glutamate receptor L-glutamate and glycine-binding" evidence="14">
    <location>
        <begin position="204"/>
        <end position="260"/>
    </location>
</feature>
<dbReference type="InterPro" id="IPR001320">
    <property type="entry name" value="Iontro_rcpt_C"/>
</dbReference>
<dbReference type="CDD" id="cd13685">
    <property type="entry name" value="PBP2_iGluR_non_NMDA_like"/>
    <property type="match status" value="1"/>
</dbReference>
<dbReference type="OrthoDB" id="5984008at2759"/>
<keyword evidence="17" id="KW-1185">Reference proteome</keyword>